<sequence>MIQQENFHSPWPLVYEDIDSSTFDNHHHHQVVVDPYSFTMVSHVDDDYIPYGIIMDDHVDDDYIPYDIIMNDHVDDYGFNTLLSTSENSTLSEISIFTNDHIQFPIQQETLELPSLMEFESFHSISCPQIVDVQDHEYREESEASFASQNLLDNQIQSLNFLGDSCKTVTSSTLILDDFPSTKISCEAWSPTQSTKSDFSSIQQSLIVPQENMEIDNKVILPHLMEAHGEALEKGQKALAEVHLKCISQKVTPLGDSLETLAFYLSQEVTNHADYLKGEARKSFEEAFKVIYQGNPIGKIAHFAAISSILEAAAMLEDCDEIHIIDFCIGNGVQWPFLLEAVSKMKKRLKLTSVKWSDENSECVWNFEDTKRELYEYAKSCGLKLKVEEKELEVLVCEIKRMSKKGLKKEFLAFNLMIGLPHMGMVRSRRKSAFEFVKVAEDLIKNYGSKGMITFGDGEAFEKLKNSMNFKSFYEGNLLHYKALLESIESQFSERFSEARIACEVLFVAPCISSLDWLQTWEEMKSDGNFEVGFSLEGGRLSKNVLMEVGEVLRGSESSYEARIEGQNENELVLEWKGNQLLRFSIWKN</sequence>
<gene>
    <name evidence="6" type="ORF">KIW84_034101</name>
</gene>
<comment type="similarity">
    <text evidence="5">Belongs to the GRAS family.</text>
</comment>
<evidence type="ECO:0000313" key="6">
    <source>
        <dbReference type="EMBL" id="KAI5429365.1"/>
    </source>
</evidence>
<dbReference type="GO" id="GO:0009610">
    <property type="term" value="P:response to symbiotic fungus"/>
    <property type="evidence" value="ECO:0007669"/>
    <property type="project" value="UniProtKB-ARBA"/>
</dbReference>
<feature type="short sequence motif" description="VHIID" evidence="5">
    <location>
        <begin position="322"/>
        <end position="326"/>
    </location>
</feature>
<dbReference type="Gramene" id="PSAT_LOCUS12256_t1">
    <property type="protein sequence ID" value="CAL5192359.1"/>
    <property type="gene ID" value="PSAT_LOCUS12256"/>
</dbReference>
<comment type="caution">
    <text evidence="6">The sequence shown here is derived from an EMBL/GenBank/DDBJ whole genome shotgun (WGS) entry which is preliminary data.</text>
</comment>
<dbReference type="GO" id="GO:0005634">
    <property type="term" value="C:nucleus"/>
    <property type="evidence" value="ECO:0007669"/>
    <property type="project" value="UniProtKB-SubCell"/>
</dbReference>
<organism evidence="6 7">
    <name type="scientific">Pisum sativum</name>
    <name type="common">Garden pea</name>
    <name type="synonym">Lathyrus oleraceus</name>
    <dbReference type="NCBI Taxonomy" id="3888"/>
    <lineage>
        <taxon>Eukaryota</taxon>
        <taxon>Viridiplantae</taxon>
        <taxon>Streptophyta</taxon>
        <taxon>Embryophyta</taxon>
        <taxon>Tracheophyta</taxon>
        <taxon>Spermatophyta</taxon>
        <taxon>Magnoliopsida</taxon>
        <taxon>eudicotyledons</taxon>
        <taxon>Gunneridae</taxon>
        <taxon>Pentapetalae</taxon>
        <taxon>rosids</taxon>
        <taxon>fabids</taxon>
        <taxon>Fabales</taxon>
        <taxon>Fabaceae</taxon>
        <taxon>Papilionoideae</taxon>
        <taxon>50 kb inversion clade</taxon>
        <taxon>NPAAA clade</taxon>
        <taxon>Hologalegina</taxon>
        <taxon>IRL clade</taxon>
        <taxon>Fabeae</taxon>
        <taxon>Lathyrus</taxon>
    </lineage>
</organism>
<reference evidence="6 7" key="1">
    <citation type="journal article" date="2022" name="Nat. Genet.">
        <title>Improved pea reference genome and pan-genome highlight genomic features and evolutionary characteristics.</title>
        <authorList>
            <person name="Yang T."/>
            <person name="Liu R."/>
            <person name="Luo Y."/>
            <person name="Hu S."/>
            <person name="Wang D."/>
            <person name="Wang C."/>
            <person name="Pandey M.K."/>
            <person name="Ge S."/>
            <person name="Xu Q."/>
            <person name="Li N."/>
            <person name="Li G."/>
            <person name="Huang Y."/>
            <person name="Saxena R.K."/>
            <person name="Ji Y."/>
            <person name="Li M."/>
            <person name="Yan X."/>
            <person name="He Y."/>
            <person name="Liu Y."/>
            <person name="Wang X."/>
            <person name="Xiang C."/>
            <person name="Varshney R.K."/>
            <person name="Ding H."/>
            <person name="Gao S."/>
            <person name="Zong X."/>
        </authorList>
    </citation>
    <scope>NUCLEOTIDE SEQUENCE [LARGE SCALE GENOMIC DNA]</scope>
    <source>
        <strain evidence="6 7">cv. Zhongwan 6</strain>
    </source>
</reference>
<evidence type="ECO:0000256" key="1">
    <source>
        <dbReference type="ARBA" id="ARBA00004123"/>
    </source>
</evidence>
<keyword evidence="4" id="KW-0539">Nucleus</keyword>
<feature type="region of interest" description="VHIID" evidence="5">
    <location>
        <begin position="288"/>
        <end position="353"/>
    </location>
</feature>
<evidence type="ECO:0000256" key="5">
    <source>
        <dbReference type="PROSITE-ProRule" id="PRU01191"/>
    </source>
</evidence>
<dbReference type="InterPro" id="IPR005202">
    <property type="entry name" value="TF_GRAS"/>
</dbReference>
<keyword evidence="2" id="KW-0805">Transcription regulation</keyword>
<dbReference type="Gramene" id="Psat3g124280.1">
    <property type="protein sequence ID" value="Psat3g124280.1.cds1"/>
    <property type="gene ID" value="Psat3g124280"/>
</dbReference>
<feature type="region of interest" description="SAW" evidence="5">
    <location>
        <begin position="510"/>
        <end position="588"/>
    </location>
</feature>
<dbReference type="PANTHER" id="PTHR31636">
    <property type="entry name" value="OSJNBA0084A10.13 PROTEIN-RELATED"/>
    <property type="match status" value="1"/>
</dbReference>
<evidence type="ECO:0000256" key="4">
    <source>
        <dbReference type="ARBA" id="ARBA00023242"/>
    </source>
</evidence>
<dbReference type="Gramene" id="Psat03G0410100-T1">
    <property type="protein sequence ID" value="KAI5429365.1"/>
    <property type="gene ID" value="KIW84_034101"/>
</dbReference>
<dbReference type="AlphaFoldDB" id="A0A9D5B3Z5"/>
<evidence type="ECO:0000313" key="7">
    <source>
        <dbReference type="Proteomes" id="UP001058974"/>
    </source>
</evidence>
<dbReference type="OrthoDB" id="1935022at2759"/>
<dbReference type="Proteomes" id="UP001058974">
    <property type="component" value="Chromosome 3"/>
</dbReference>
<proteinExistence type="inferred from homology"/>
<evidence type="ECO:0000256" key="3">
    <source>
        <dbReference type="ARBA" id="ARBA00023163"/>
    </source>
</evidence>
<evidence type="ECO:0000256" key="2">
    <source>
        <dbReference type="ARBA" id="ARBA00023015"/>
    </source>
</evidence>
<dbReference type="EMBL" id="JAMSHJ010000003">
    <property type="protein sequence ID" value="KAI5429365.1"/>
    <property type="molecule type" value="Genomic_DNA"/>
</dbReference>
<dbReference type="PROSITE" id="PS50985">
    <property type="entry name" value="GRAS"/>
    <property type="match status" value="1"/>
</dbReference>
<protein>
    <submittedName>
        <fullName evidence="6">Uncharacterized protein</fullName>
    </submittedName>
</protein>
<accession>A0A9D5B3Z5</accession>
<name>A0A9D5B3Z5_PEA</name>
<comment type="caution">
    <text evidence="5">Lacks conserved residue(s) required for the propagation of feature annotation.</text>
</comment>
<dbReference type="Pfam" id="PF03514">
    <property type="entry name" value="GRAS"/>
    <property type="match status" value="1"/>
</dbReference>
<keyword evidence="7" id="KW-1185">Reference proteome</keyword>
<keyword evidence="3" id="KW-0804">Transcription</keyword>
<comment type="subcellular location">
    <subcellularLocation>
        <location evidence="1">Nucleus</location>
    </subcellularLocation>
</comment>